<dbReference type="InterPro" id="IPR032675">
    <property type="entry name" value="LRR_dom_sf"/>
</dbReference>
<dbReference type="PROSITE" id="PS50181">
    <property type="entry name" value="FBOX"/>
    <property type="match status" value="1"/>
</dbReference>
<feature type="domain" description="F-box" evidence="1">
    <location>
        <begin position="6"/>
        <end position="61"/>
    </location>
</feature>
<dbReference type="Pfam" id="PF12937">
    <property type="entry name" value="F-box-like"/>
    <property type="match status" value="1"/>
</dbReference>
<reference evidence="2 3" key="1">
    <citation type="submission" date="2020-11" db="EMBL/GenBank/DDBJ databases">
        <title>Kefir isolates.</title>
        <authorList>
            <person name="Marcisauskas S."/>
            <person name="Kim Y."/>
            <person name="Blasche S."/>
        </authorList>
    </citation>
    <scope>NUCLEOTIDE SEQUENCE [LARGE SCALE GENOMIC DNA]</scope>
    <source>
        <strain evidence="2 3">KR</strain>
    </source>
</reference>
<keyword evidence="3" id="KW-1185">Reference proteome</keyword>
<name>A0A9P6VSG7_RHOMI</name>
<dbReference type="Proteomes" id="UP000777482">
    <property type="component" value="Unassembled WGS sequence"/>
</dbReference>
<dbReference type="OrthoDB" id="2524204at2759"/>
<organism evidence="2 3">
    <name type="scientific">Rhodotorula mucilaginosa</name>
    <name type="common">Yeast</name>
    <name type="synonym">Rhodotorula rubra</name>
    <dbReference type="NCBI Taxonomy" id="5537"/>
    <lineage>
        <taxon>Eukaryota</taxon>
        <taxon>Fungi</taxon>
        <taxon>Dikarya</taxon>
        <taxon>Basidiomycota</taxon>
        <taxon>Pucciniomycotina</taxon>
        <taxon>Microbotryomycetes</taxon>
        <taxon>Sporidiobolales</taxon>
        <taxon>Sporidiobolaceae</taxon>
        <taxon>Rhodotorula</taxon>
    </lineage>
</organism>
<protein>
    <recommendedName>
        <fullName evidence="1">F-box domain-containing protein</fullName>
    </recommendedName>
</protein>
<evidence type="ECO:0000313" key="3">
    <source>
        <dbReference type="Proteomes" id="UP000777482"/>
    </source>
</evidence>
<dbReference type="AlphaFoldDB" id="A0A9P6VSG7"/>
<comment type="caution">
    <text evidence="2">The sequence shown here is derived from an EMBL/GenBank/DDBJ whole genome shotgun (WGS) entry which is preliminary data.</text>
</comment>
<dbReference type="SUPFAM" id="SSF52047">
    <property type="entry name" value="RNI-like"/>
    <property type="match status" value="1"/>
</dbReference>
<evidence type="ECO:0000313" key="2">
    <source>
        <dbReference type="EMBL" id="KAG0653523.1"/>
    </source>
</evidence>
<dbReference type="EMBL" id="PUHQ01000196">
    <property type="protein sequence ID" value="KAG0653523.1"/>
    <property type="molecule type" value="Genomic_DNA"/>
</dbReference>
<dbReference type="SUPFAM" id="SSF81383">
    <property type="entry name" value="F-box domain"/>
    <property type="match status" value="1"/>
</dbReference>
<dbReference type="Gene3D" id="3.80.10.10">
    <property type="entry name" value="Ribonuclease Inhibitor"/>
    <property type="match status" value="1"/>
</dbReference>
<accession>A0A9P6VSG7</accession>
<dbReference type="InterPro" id="IPR036047">
    <property type="entry name" value="F-box-like_dom_sf"/>
</dbReference>
<dbReference type="InterPro" id="IPR001810">
    <property type="entry name" value="F-box_dom"/>
</dbReference>
<proteinExistence type="predicted"/>
<gene>
    <name evidence="2" type="ORF">C6P46_002503</name>
</gene>
<dbReference type="CDD" id="cd09917">
    <property type="entry name" value="F-box_SF"/>
    <property type="match status" value="1"/>
</dbReference>
<sequence>MLQQQSTSLLSLPNELLIQIFKYLPASLRYSHRPILPLTLVCRRFRNVAHAVMCQHVVLGLYSNATSRFQVVVKENPSLGPLVATLAIYGISSVRDGVEGALLRHYLRRTTIQALSNLKELTLVEAVIDGVAAILAALPPSSLRALNIRISQICASPYWSELWLHLARFPELRAFELDIWPAGSAGVGPRHATTHAMQCVSLPRLVELRIKDHLFIKTLGNAGPLHQIMPSLQELNLVITRHADALAIAAILSQSPSSLTALSLSSRDPWTATSSRFIMSLHSIRHLEFGSGTFVETELLAYLPTAPLESVRLLRDASVTDRVLEALTGPERPPQLQQICLSHLSPMSEENLKSALKNRHSAGRRENFDQLRRRISPLWPTGATEAGLRQALAAANANGIRMTGPAVSGANWDAVFHEVLAEVFMEEVFMVDRYDNILARFGKGVAIAWLEEQGPNIIQLLRTHMRVL</sequence>
<evidence type="ECO:0000259" key="1">
    <source>
        <dbReference type="PROSITE" id="PS50181"/>
    </source>
</evidence>
<dbReference type="Gene3D" id="1.20.1280.50">
    <property type="match status" value="1"/>
</dbReference>